<sequence length="61" mass="6335">MVRRAAVTNPDRLAPKLTLLLDDGLFAGVLDADPATADAAKDAVRALFETACPVGLTSSDH</sequence>
<dbReference type="EMBL" id="JACCCQ010000001">
    <property type="protein sequence ID" value="NYF60038.1"/>
    <property type="molecule type" value="Genomic_DNA"/>
</dbReference>
<proteinExistence type="predicted"/>
<protein>
    <submittedName>
        <fullName evidence="1">Uncharacterized protein</fullName>
    </submittedName>
</protein>
<dbReference type="Proteomes" id="UP000631553">
    <property type="component" value="Unassembled WGS sequence"/>
</dbReference>
<organism evidence="1 2">
    <name type="scientific">Micromonospora purpureochromogenes</name>
    <dbReference type="NCBI Taxonomy" id="47872"/>
    <lineage>
        <taxon>Bacteria</taxon>
        <taxon>Bacillati</taxon>
        <taxon>Actinomycetota</taxon>
        <taxon>Actinomycetes</taxon>
        <taxon>Micromonosporales</taxon>
        <taxon>Micromonosporaceae</taxon>
        <taxon>Micromonospora</taxon>
    </lineage>
</organism>
<evidence type="ECO:0000313" key="1">
    <source>
        <dbReference type="EMBL" id="NYF60038.1"/>
    </source>
</evidence>
<keyword evidence="2" id="KW-1185">Reference proteome</keyword>
<evidence type="ECO:0000313" key="2">
    <source>
        <dbReference type="Proteomes" id="UP000631553"/>
    </source>
</evidence>
<reference evidence="1 2" key="1">
    <citation type="submission" date="2020-07" db="EMBL/GenBank/DDBJ databases">
        <title>Sequencing the genomes of 1000 actinobacteria strains.</title>
        <authorList>
            <person name="Klenk H.-P."/>
        </authorList>
    </citation>
    <scope>NUCLEOTIDE SEQUENCE [LARGE SCALE GENOMIC DNA]</scope>
    <source>
        <strain evidence="1 2">DSM 43814</strain>
    </source>
</reference>
<name>A0ABX2RVA5_9ACTN</name>
<gene>
    <name evidence="1" type="ORF">HDA35_005869</name>
</gene>
<comment type="caution">
    <text evidence="1">The sequence shown here is derived from an EMBL/GenBank/DDBJ whole genome shotgun (WGS) entry which is preliminary data.</text>
</comment>
<dbReference type="RefSeq" id="WP_179805612.1">
    <property type="nucleotide sequence ID" value="NZ_JACCCQ010000001.1"/>
</dbReference>
<accession>A0ABX2RVA5</accession>